<dbReference type="PRINTS" id="PR00081">
    <property type="entry name" value="GDHRDH"/>
</dbReference>
<dbReference type="Gene3D" id="3.40.50.720">
    <property type="entry name" value="NAD(P)-binding Rossmann-like Domain"/>
    <property type="match status" value="1"/>
</dbReference>
<evidence type="ECO:0008006" key="3">
    <source>
        <dbReference type="Google" id="ProtNLM"/>
    </source>
</evidence>
<name>A0A4Y9YHJ3_9APHY</name>
<comment type="caution">
    <text evidence="1">The sequence shown here is derived from an EMBL/GenBank/DDBJ whole genome shotgun (WGS) entry which is preliminary data.</text>
</comment>
<dbReference type="SUPFAM" id="SSF51735">
    <property type="entry name" value="NAD(P)-binding Rossmann-fold domains"/>
    <property type="match status" value="1"/>
</dbReference>
<dbReference type="GO" id="GO:0016616">
    <property type="term" value="F:oxidoreductase activity, acting on the CH-OH group of donors, NAD or NADP as acceptor"/>
    <property type="evidence" value="ECO:0007669"/>
    <property type="project" value="TreeGrafter"/>
</dbReference>
<dbReference type="Pfam" id="PF00106">
    <property type="entry name" value="adh_short"/>
    <property type="match status" value="1"/>
</dbReference>
<dbReference type="PANTHER" id="PTHR45458:SF3">
    <property type="entry name" value="CHAIN DEHYDROGENASE (ATSC), PUTATIVE-RELATED"/>
    <property type="match status" value="1"/>
</dbReference>
<evidence type="ECO:0000313" key="1">
    <source>
        <dbReference type="EMBL" id="TFY61328.1"/>
    </source>
</evidence>
<evidence type="ECO:0000313" key="2">
    <source>
        <dbReference type="Proteomes" id="UP000298390"/>
    </source>
</evidence>
<gene>
    <name evidence="1" type="ORF">EVJ58_g4574</name>
</gene>
<protein>
    <recommendedName>
        <fullName evidence="3">NAD(P)-binding protein</fullName>
    </recommendedName>
</protein>
<dbReference type="InterPro" id="IPR002347">
    <property type="entry name" value="SDR_fam"/>
</dbReference>
<dbReference type="InterPro" id="IPR036291">
    <property type="entry name" value="NAD(P)-bd_dom_sf"/>
</dbReference>
<proteinExistence type="predicted"/>
<dbReference type="InterPro" id="IPR052184">
    <property type="entry name" value="SDR_enzymes"/>
</dbReference>
<dbReference type="PANTHER" id="PTHR45458">
    <property type="entry name" value="SHORT-CHAIN DEHYDROGENASE/REDUCTASE SDR"/>
    <property type="match status" value="1"/>
</dbReference>
<sequence>MPSYAIIGGSRGIGLEFVRQLALSGDNTVFVTVRNKQKCTHLQDTINKLPHKNVHVLEADVVDKQAIKNAAAEVSRITGGSLDVLIYNAARLEFENILRGLLDYDSEEQLDEEFMQSLKVNVLGPIHTVNTFLPLLRKGAVKKIIIIGSEGGERDFVRRVHLSETAAYGITKAAENMVATKYAAELESEGFTVVSVSPGLVDVSSTYSELEPPPEGSVPKFKVIAKKFYDAFPKTRSLTPQEAVERLLVYIESIGPADSGSFKPSLEFDTSTQ</sequence>
<dbReference type="AlphaFoldDB" id="A0A4Y9YHJ3"/>
<dbReference type="Proteomes" id="UP000298390">
    <property type="component" value="Unassembled WGS sequence"/>
</dbReference>
<dbReference type="EMBL" id="SEKV01000212">
    <property type="protein sequence ID" value="TFY61328.1"/>
    <property type="molecule type" value="Genomic_DNA"/>
</dbReference>
<accession>A0A4Y9YHJ3</accession>
<reference evidence="1 2" key="1">
    <citation type="submission" date="2019-01" db="EMBL/GenBank/DDBJ databases">
        <title>Genome sequencing of the rare red list fungi Fomitopsis rosea.</title>
        <authorList>
            <person name="Buettner E."/>
            <person name="Kellner H."/>
        </authorList>
    </citation>
    <scope>NUCLEOTIDE SEQUENCE [LARGE SCALE GENOMIC DNA]</scope>
    <source>
        <strain evidence="1 2">DSM 105464</strain>
    </source>
</reference>
<organism evidence="1 2">
    <name type="scientific">Rhodofomes roseus</name>
    <dbReference type="NCBI Taxonomy" id="34475"/>
    <lineage>
        <taxon>Eukaryota</taxon>
        <taxon>Fungi</taxon>
        <taxon>Dikarya</taxon>
        <taxon>Basidiomycota</taxon>
        <taxon>Agaricomycotina</taxon>
        <taxon>Agaricomycetes</taxon>
        <taxon>Polyporales</taxon>
        <taxon>Rhodofomes</taxon>
    </lineage>
</organism>